<dbReference type="Proteomes" id="UP000708208">
    <property type="component" value="Unassembled WGS sequence"/>
</dbReference>
<dbReference type="InterPro" id="IPR017452">
    <property type="entry name" value="GPCR_Rhodpsn_7TM"/>
</dbReference>
<evidence type="ECO:0000313" key="13">
    <source>
        <dbReference type="Proteomes" id="UP000708208"/>
    </source>
</evidence>
<gene>
    <name evidence="12" type="ORF">AFUS01_LOCUS23100</name>
</gene>
<dbReference type="SUPFAM" id="SSF81321">
    <property type="entry name" value="Family A G protein-coupled receptor-like"/>
    <property type="match status" value="1"/>
</dbReference>
<dbReference type="SMART" id="SM00369">
    <property type="entry name" value="LRR_TYP"/>
    <property type="match status" value="8"/>
</dbReference>
<reference evidence="12" key="1">
    <citation type="submission" date="2021-06" db="EMBL/GenBank/DDBJ databases">
        <authorList>
            <person name="Hodson N. C."/>
            <person name="Mongue J. A."/>
            <person name="Jaron S. K."/>
        </authorList>
    </citation>
    <scope>NUCLEOTIDE SEQUENCE</scope>
</reference>
<name>A0A8J2KYI4_9HEXA</name>
<dbReference type="PROSITE" id="PS50068">
    <property type="entry name" value="LDLRA_2"/>
    <property type="match status" value="1"/>
</dbReference>
<dbReference type="InterPro" id="IPR023415">
    <property type="entry name" value="LDLR_class-A_CS"/>
</dbReference>
<comment type="caution">
    <text evidence="9">Lacks conserved residue(s) required for the propagation of feature annotation.</text>
</comment>
<keyword evidence="4 10" id="KW-0812">Transmembrane</keyword>
<accession>A0A8J2KYI4</accession>
<evidence type="ECO:0000256" key="6">
    <source>
        <dbReference type="ARBA" id="ARBA00022989"/>
    </source>
</evidence>
<evidence type="ECO:0000256" key="9">
    <source>
        <dbReference type="PROSITE-ProRule" id="PRU00124"/>
    </source>
</evidence>
<evidence type="ECO:0000259" key="11">
    <source>
        <dbReference type="PROSITE" id="PS50262"/>
    </source>
</evidence>
<feature type="transmembrane region" description="Helical" evidence="10">
    <location>
        <begin position="506"/>
        <end position="531"/>
    </location>
</feature>
<evidence type="ECO:0000256" key="2">
    <source>
        <dbReference type="ARBA" id="ARBA00010663"/>
    </source>
</evidence>
<dbReference type="SMART" id="SM00192">
    <property type="entry name" value="LDLa"/>
    <property type="match status" value="1"/>
</dbReference>
<keyword evidence="7 10" id="KW-0472">Membrane</keyword>
<keyword evidence="3" id="KW-0433">Leucine-rich repeat</keyword>
<dbReference type="InterPro" id="IPR003591">
    <property type="entry name" value="Leu-rich_rpt_typical-subtyp"/>
</dbReference>
<feature type="transmembrane region" description="Helical" evidence="10">
    <location>
        <begin position="552"/>
        <end position="573"/>
    </location>
</feature>
<comment type="similarity">
    <text evidence="2">Belongs to the G-protein coupled receptor 1 family.</text>
</comment>
<dbReference type="GO" id="GO:0007189">
    <property type="term" value="P:adenylate cyclase-activating G protein-coupled receptor signaling pathway"/>
    <property type="evidence" value="ECO:0007669"/>
    <property type="project" value="TreeGrafter"/>
</dbReference>
<evidence type="ECO:0000256" key="5">
    <source>
        <dbReference type="ARBA" id="ARBA00022737"/>
    </source>
</evidence>
<evidence type="ECO:0000313" key="12">
    <source>
        <dbReference type="EMBL" id="CAG7734725.1"/>
    </source>
</evidence>
<feature type="transmembrane region" description="Helical" evidence="10">
    <location>
        <begin position="681"/>
        <end position="701"/>
    </location>
</feature>
<dbReference type="InterPro" id="IPR002172">
    <property type="entry name" value="LDrepeatLR_classA_rpt"/>
</dbReference>
<organism evidence="12 13">
    <name type="scientific">Allacma fusca</name>
    <dbReference type="NCBI Taxonomy" id="39272"/>
    <lineage>
        <taxon>Eukaryota</taxon>
        <taxon>Metazoa</taxon>
        <taxon>Ecdysozoa</taxon>
        <taxon>Arthropoda</taxon>
        <taxon>Hexapoda</taxon>
        <taxon>Collembola</taxon>
        <taxon>Symphypleona</taxon>
        <taxon>Sminthuridae</taxon>
        <taxon>Allacma</taxon>
    </lineage>
</organism>
<dbReference type="OrthoDB" id="6022531at2759"/>
<keyword evidence="5" id="KW-0677">Repeat</keyword>
<dbReference type="PROSITE" id="PS00237">
    <property type="entry name" value="G_PROTEIN_RECEP_F1_1"/>
    <property type="match status" value="1"/>
</dbReference>
<dbReference type="PANTHER" id="PTHR24372:SF80">
    <property type="entry name" value="FI21465P1-RELATED"/>
    <property type="match status" value="1"/>
</dbReference>
<dbReference type="InterPro" id="IPR000276">
    <property type="entry name" value="GPCR_Rhodpsn"/>
</dbReference>
<proteinExistence type="inferred from homology"/>
<dbReference type="GO" id="GO:0005886">
    <property type="term" value="C:plasma membrane"/>
    <property type="evidence" value="ECO:0007669"/>
    <property type="project" value="TreeGrafter"/>
</dbReference>
<dbReference type="CDD" id="cd00112">
    <property type="entry name" value="LDLa"/>
    <property type="match status" value="1"/>
</dbReference>
<dbReference type="PROSITE" id="PS50262">
    <property type="entry name" value="G_PROTEIN_RECEP_F1_2"/>
    <property type="match status" value="1"/>
</dbReference>
<sequence length="772" mass="87620">MKCAVSFLSVVVLVVAVGATAIYIFWMMEDCKNNHFFCAKDDKCIPFTKLCNGRRDCSDGTDELKHVCSDITGMHTYVIHIQTYARNNDTVNSTIETAGNETMLEQIFNNSMVTCDISVPLSCNCTSETTALCSSTQWSTIPWQEFDNSTKKLILNNSLDENGRYGWENGTASSMTRLRSLVIENHRQKAGFPWDLIHQNPGLVNIYIENNGIETLQPGIFKGLTELKMLQLSKNELTYVDEEAITNLPILGMLNLSRNNLTVINCTFKGLTVLFDLNLAYNRITVIHPDMFKEVVKIKYLELQGNLIESIDEKAFAYNQELLYLNLENNRITTLKPLTFAGLSKVDKLNIHNNPLPRISMNLLCPLISLQSLNLTGYDIDLIDTSVFNCFKNLHYVHFKKFSYCRFVPKVPFCYPSSDGLSSRDNLLVAPPLRLFIWIMAVLAIVGNITVLVSRWGNRRKRGILDVFVNNLAGADMLTGIYLITLASMDIQFRDKFKMHAHEWSTSWLCSAIGILTMISCEVSILILTIMSLERYLVISGPFSAPKLSKTLAWVSMSIIWVFITILALTPLYEWKGSETFYGSSGLCFPLHLDDPFSTGWEFSAFVFVGLNSICLILIAISYGKLFYVIRQTRMSTPIFIRDMEMAFRFFLMVVTDFICWLPIIAFKVAVLYGYEISEDLHSWFLIIVLPLNSVVNPFLYTFSTGTVRSKFVQRILKMVPRINHLDGNQIHTFRNVGHTSDTPLYNSTLLNKRQDGGHICSLTHQDSVTSK</sequence>
<keyword evidence="8" id="KW-1015">Disulfide bond</keyword>
<evidence type="ECO:0000256" key="10">
    <source>
        <dbReference type="SAM" id="Phobius"/>
    </source>
</evidence>
<dbReference type="PROSITE" id="PS51450">
    <property type="entry name" value="LRR"/>
    <property type="match status" value="1"/>
</dbReference>
<protein>
    <recommendedName>
        <fullName evidence="11">G-protein coupled receptors family 1 profile domain-containing protein</fullName>
    </recommendedName>
</protein>
<dbReference type="Pfam" id="PF00001">
    <property type="entry name" value="7tm_1"/>
    <property type="match status" value="1"/>
</dbReference>
<feature type="transmembrane region" description="Helical" evidence="10">
    <location>
        <begin position="465"/>
        <end position="486"/>
    </location>
</feature>
<comment type="caution">
    <text evidence="12">The sequence shown here is derived from an EMBL/GenBank/DDBJ whole genome shotgun (WGS) entry which is preliminary data.</text>
</comment>
<evidence type="ECO:0000256" key="1">
    <source>
        <dbReference type="ARBA" id="ARBA00004370"/>
    </source>
</evidence>
<keyword evidence="13" id="KW-1185">Reference proteome</keyword>
<dbReference type="PROSITE" id="PS01209">
    <property type="entry name" value="LDLRA_1"/>
    <property type="match status" value="1"/>
</dbReference>
<feature type="transmembrane region" description="Helical" evidence="10">
    <location>
        <begin position="435"/>
        <end position="453"/>
    </location>
</feature>
<feature type="transmembrane region" description="Helical" evidence="10">
    <location>
        <begin position="603"/>
        <end position="629"/>
    </location>
</feature>
<dbReference type="EMBL" id="CAJVCH010275270">
    <property type="protein sequence ID" value="CAG7734725.1"/>
    <property type="molecule type" value="Genomic_DNA"/>
</dbReference>
<dbReference type="AlphaFoldDB" id="A0A8J2KYI4"/>
<dbReference type="InterPro" id="IPR001611">
    <property type="entry name" value="Leu-rich_rpt"/>
</dbReference>
<dbReference type="GO" id="GO:0009755">
    <property type="term" value="P:hormone-mediated signaling pathway"/>
    <property type="evidence" value="ECO:0007669"/>
    <property type="project" value="TreeGrafter"/>
</dbReference>
<feature type="domain" description="G-protein coupled receptors family 1 profile" evidence="11">
    <location>
        <begin position="447"/>
        <end position="701"/>
    </location>
</feature>
<comment type="subcellular location">
    <subcellularLocation>
        <location evidence="1">Membrane</location>
    </subcellularLocation>
</comment>
<dbReference type="PANTHER" id="PTHR24372">
    <property type="entry name" value="GLYCOPROTEIN HORMONE RECEPTOR"/>
    <property type="match status" value="1"/>
</dbReference>
<feature type="transmembrane region" description="Helical" evidence="10">
    <location>
        <begin position="650"/>
        <end position="675"/>
    </location>
</feature>
<dbReference type="GO" id="GO:0008528">
    <property type="term" value="F:G protein-coupled peptide receptor activity"/>
    <property type="evidence" value="ECO:0007669"/>
    <property type="project" value="TreeGrafter"/>
</dbReference>
<dbReference type="Pfam" id="PF13855">
    <property type="entry name" value="LRR_8"/>
    <property type="match status" value="2"/>
</dbReference>
<dbReference type="Pfam" id="PF00057">
    <property type="entry name" value="Ldl_recept_a"/>
    <property type="match status" value="1"/>
</dbReference>
<evidence type="ECO:0000256" key="4">
    <source>
        <dbReference type="ARBA" id="ARBA00022692"/>
    </source>
</evidence>
<evidence type="ECO:0000256" key="7">
    <source>
        <dbReference type="ARBA" id="ARBA00023136"/>
    </source>
</evidence>
<evidence type="ECO:0000256" key="8">
    <source>
        <dbReference type="ARBA" id="ARBA00023157"/>
    </source>
</evidence>
<keyword evidence="6 10" id="KW-1133">Transmembrane helix</keyword>
<evidence type="ECO:0000256" key="3">
    <source>
        <dbReference type="ARBA" id="ARBA00022614"/>
    </source>
</evidence>
<dbReference type="FunFam" id="3.80.10.10:FF:001164">
    <property type="entry name" value="GH01279p"/>
    <property type="match status" value="1"/>
</dbReference>